<accession>A0A497ZLC0</accession>
<dbReference type="EMBL" id="RCCT01000001">
    <property type="protein sequence ID" value="RLK10189.1"/>
    <property type="molecule type" value="Genomic_DNA"/>
</dbReference>
<dbReference type="Proteomes" id="UP000271700">
    <property type="component" value="Unassembled WGS sequence"/>
</dbReference>
<gene>
    <name evidence="2" type="ORF">CLV75_0156</name>
</gene>
<feature type="region of interest" description="Disordered" evidence="1">
    <location>
        <begin position="399"/>
        <end position="482"/>
    </location>
</feature>
<feature type="region of interest" description="Disordered" evidence="1">
    <location>
        <begin position="198"/>
        <end position="286"/>
    </location>
</feature>
<dbReference type="STRING" id="981384.GCA_000192475_02828"/>
<dbReference type="AlphaFoldDB" id="A0A497ZLC0"/>
<feature type="compositionally biased region" description="Acidic residues" evidence="1">
    <location>
        <begin position="237"/>
        <end position="256"/>
    </location>
</feature>
<feature type="compositionally biased region" description="Low complexity" evidence="1">
    <location>
        <begin position="257"/>
        <end position="266"/>
    </location>
</feature>
<proteinExistence type="predicted"/>
<dbReference type="OrthoDB" id="7798282at2"/>
<name>A0A497ZLC0_9RHOB</name>
<evidence type="ECO:0008006" key="4">
    <source>
        <dbReference type="Google" id="ProtNLM"/>
    </source>
</evidence>
<keyword evidence="3" id="KW-1185">Reference proteome</keyword>
<reference evidence="2 3" key="1">
    <citation type="submission" date="2018-10" db="EMBL/GenBank/DDBJ databases">
        <title>Genomic Encyclopedia of Archaeal and Bacterial Type Strains, Phase II (KMG-II): from individual species to whole genera.</title>
        <authorList>
            <person name="Goeker M."/>
        </authorList>
    </citation>
    <scope>NUCLEOTIDE SEQUENCE [LARGE SCALE GENOMIC DNA]</scope>
    <source>
        <strain evidence="2 3">DSM 29317</strain>
    </source>
</reference>
<protein>
    <recommendedName>
        <fullName evidence="4">Chemotaxis protein CheA</fullName>
    </recommendedName>
</protein>
<evidence type="ECO:0000313" key="3">
    <source>
        <dbReference type="Proteomes" id="UP000271700"/>
    </source>
</evidence>
<sequence>MVQNNKVLTVSYGTFSCTLEGFDDSFETMKAIAEYFRDLAADDRYFGSEPPQPDAEMLTRIAQRDVARKVEASQNDSGLLLRATETDAPAVPTPAAPAVPTPAAVASAPEPAPVQTTDVVPPAPAPVAAQSAPAVDSPAADSIAAKLQRIRAVVSHSEEVSPGYSEDEDSSYLQPVKPKVDAISAAFEAGALDPADLQEAEEDTFPAPKPELAAEPEHVDELAEAQADEAAHVTEPESSDELVEETSDETVEETSDDLSALVAAAESADEAEEIGASEPATADVTENDVLFSDLDDEAPEVEEENPSNILGDEASSVASEAMTGIEHGIISVEEEALLLDEIALVESELEAISEADVPSISGPDEDVSRLMDEADVQLDDPATSDQRDTYSHLRAAVAATEAEREAVGDKTKTPEDDFRGDLASVVNPRRPAVEVTSQRPTPESAAPLKLVAEQRIDTENADTGPVTPRRITSTDEDTGEEEGGFATFAQEQGAQSLPDLLEAAAAYLSFIEGQEQFSRPQLMNKVRSLKQDAFNREESLRSFGQLLRDGKIEKAGGGRFAASTDIGFRPNDNERAAG</sequence>
<evidence type="ECO:0000313" key="2">
    <source>
        <dbReference type="EMBL" id="RLK10189.1"/>
    </source>
</evidence>
<feature type="compositionally biased region" description="Pro residues" evidence="1">
    <location>
        <begin position="91"/>
        <end position="100"/>
    </location>
</feature>
<evidence type="ECO:0000256" key="1">
    <source>
        <dbReference type="SAM" id="MobiDB-lite"/>
    </source>
</evidence>
<feature type="compositionally biased region" description="Low complexity" evidence="1">
    <location>
        <begin position="101"/>
        <end position="116"/>
    </location>
</feature>
<feature type="region of interest" description="Disordered" evidence="1">
    <location>
        <begin position="89"/>
        <end position="116"/>
    </location>
</feature>
<comment type="caution">
    <text evidence="2">The sequence shown here is derived from an EMBL/GenBank/DDBJ whole genome shotgun (WGS) entry which is preliminary data.</text>
</comment>
<feature type="compositionally biased region" description="Basic and acidic residues" evidence="1">
    <location>
        <begin position="401"/>
        <end position="420"/>
    </location>
</feature>
<dbReference type="PROSITE" id="PS51257">
    <property type="entry name" value="PROKAR_LIPOPROTEIN"/>
    <property type="match status" value="1"/>
</dbReference>
<organism evidence="2 3">
    <name type="scientific">Ruegeria conchae</name>
    <dbReference type="NCBI Taxonomy" id="981384"/>
    <lineage>
        <taxon>Bacteria</taxon>
        <taxon>Pseudomonadati</taxon>
        <taxon>Pseudomonadota</taxon>
        <taxon>Alphaproteobacteria</taxon>
        <taxon>Rhodobacterales</taxon>
        <taxon>Roseobacteraceae</taxon>
        <taxon>Ruegeria</taxon>
    </lineage>
</organism>